<keyword evidence="3" id="KW-0540">Nuclease</keyword>
<evidence type="ECO:0000256" key="1">
    <source>
        <dbReference type="SAM" id="SignalP"/>
    </source>
</evidence>
<dbReference type="InterPro" id="IPR036691">
    <property type="entry name" value="Endo/exonu/phosph_ase_sf"/>
</dbReference>
<dbReference type="SUPFAM" id="SSF56219">
    <property type="entry name" value="DNase I-like"/>
    <property type="match status" value="1"/>
</dbReference>
<dbReference type="OrthoDB" id="47488at2759"/>
<dbReference type="GO" id="GO:0004527">
    <property type="term" value="F:exonuclease activity"/>
    <property type="evidence" value="ECO:0007669"/>
    <property type="project" value="UniProtKB-KW"/>
</dbReference>
<proteinExistence type="predicted"/>
<accession>A0A066WXT6</accession>
<dbReference type="PANTHER" id="PTHR42834:SF1">
    <property type="entry name" value="ENDONUCLEASE_EXONUCLEASE_PHOSPHATASE FAMILY PROTEIN (AFU_ORTHOLOGUE AFUA_3G09210)"/>
    <property type="match status" value="1"/>
</dbReference>
<dbReference type="EMBL" id="JMSE01001406">
    <property type="protein sequence ID" value="KDN61527.1"/>
    <property type="molecule type" value="Genomic_DNA"/>
</dbReference>
<keyword evidence="3" id="KW-0269">Exonuclease</keyword>
<dbReference type="CDD" id="cd04486">
    <property type="entry name" value="YhcR_OBF_like"/>
    <property type="match status" value="1"/>
</dbReference>
<dbReference type="Proteomes" id="UP000027238">
    <property type="component" value="Unassembled WGS sequence"/>
</dbReference>
<dbReference type="Gene3D" id="3.60.10.10">
    <property type="entry name" value="Endonuclease/exonuclease/phosphatase"/>
    <property type="match status" value="1"/>
</dbReference>
<name>A0A066WXT6_COLSU</name>
<dbReference type="HOGENOM" id="CLU_003608_0_0_1"/>
<dbReference type="InterPro" id="IPR005135">
    <property type="entry name" value="Endo/exonuclease/phosphatase"/>
</dbReference>
<dbReference type="Pfam" id="PF03372">
    <property type="entry name" value="Exo_endo_phos"/>
    <property type="match status" value="1"/>
</dbReference>
<dbReference type="GO" id="GO:0004519">
    <property type="term" value="F:endonuclease activity"/>
    <property type="evidence" value="ECO:0007669"/>
    <property type="project" value="UniProtKB-KW"/>
</dbReference>
<keyword evidence="1" id="KW-0732">Signal</keyword>
<dbReference type="STRING" id="1173701.A0A066WXT6"/>
<organism evidence="3 4">
    <name type="scientific">Colletotrichum sublineola</name>
    <name type="common">Sorghum anthracnose fungus</name>
    <dbReference type="NCBI Taxonomy" id="1173701"/>
    <lineage>
        <taxon>Eukaryota</taxon>
        <taxon>Fungi</taxon>
        <taxon>Dikarya</taxon>
        <taxon>Ascomycota</taxon>
        <taxon>Pezizomycotina</taxon>
        <taxon>Sordariomycetes</taxon>
        <taxon>Hypocreomycetidae</taxon>
        <taxon>Glomerellales</taxon>
        <taxon>Glomerellaceae</taxon>
        <taxon>Colletotrichum</taxon>
        <taxon>Colletotrichum graminicola species complex</taxon>
    </lineage>
</organism>
<dbReference type="PANTHER" id="PTHR42834">
    <property type="entry name" value="ENDONUCLEASE/EXONUCLEASE/PHOSPHATASE FAMILY PROTEIN (AFU_ORTHOLOGUE AFUA_3G09210)"/>
    <property type="match status" value="1"/>
</dbReference>
<comment type="caution">
    <text evidence="3">The sequence shown here is derived from an EMBL/GenBank/DDBJ whole genome shotgun (WGS) entry which is preliminary data.</text>
</comment>
<evidence type="ECO:0000259" key="2">
    <source>
        <dbReference type="Pfam" id="PF03372"/>
    </source>
</evidence>
<keyword evidence="4" id="KW-1185">Reference proteome</keyword>
<sequence length="724" mass="77463">MKVASLLVSAAGAASALTIAEINGNKFLSPFKDQSVANVTGLVLAKGPNGIWIRSTTPDDDPATSEAVYVYGSSVGANLTVGDLITLDGKIQEYRSAANYIYLTELSSPQNVVVVSKGNDVVPLVIGVDTLPPPTEQYTSLDGGDIYAVPNAVANISTENPVLNPKLYGLDFWESLSGELVTVKNPVAITRPNQYGDTWVVGDWPTTGRNSHGGITMTDKDSNPEAIVIGSPLDGTKNPESKMGDQLTEITGVVTYAFGFYRILPLTAIAITQNATNAAPATSLVSRGDCTGITVGDYNVENLSPSSAHLPAVAAHIVNYMKTPDLIFVQEIQDNSGASNNGIVSSNVTLSTLAAEIESRSGAVYDFVVVDPVDGKDGGQPGGNIRVAYLYKPDIVELWKPNPGGSLDVNEVLPGPELKYNPGRIAPTSSAWDASRKPLVAAWRAVKGPQNKIFFTVNVHLASKGGSSSLHGDLRTPVNGVVNPRIEQAELAGSFIAEILAADPNARIIAAGDFNEFAFVEPLKAFAAKSGLVDLDEAVGIPLEERYTYVFDMNAQELDHMFVSPALAAKNGTAYEHIHVNSWELSAITICITACHEPSGLSVLCYFVRVPAQRPEWTHTGRRVDQISATPAPPACRALHRSNDANAFPLISFEIVSHDFIASESIRKIFLVREKACPSFPNQVKEWRPICLSGGRDWPTERARNWGQSEELGAIHFADIASGR</sequence>
<keyword evidence="3" id="KW-0378">Hydrolase</keyword>
<feature type="domain" description="Endonuclease/exonuclease/phosphatase" evidence="2">
    <location>
        <begin position="298"/>
        <end position="576"/>
    </location>
</feature>
<dbReference type="AlphaFoldDB" id="A0A066WXT6"/>
<dbReference type="OMA" id="LWVTVKP"/>
<dbReference type="eggNOG" id="ENOG502QV0U">
    <property type="taxonomic scope" value="Eukaryota"/>
</dbReference>
<evidence type="ECO:0000313" key="3">
    <source>
        <dbReference type="EMBL" id="KDN61527.1"/>
    </source>
</evidence>
<feature type="chain" id="PRO_5001629582" evidence="1">
    <location>
        <begin position="17"/>
        <end position="724"/>
    </location>
</feature>
<protein>
    <submittedName>
        <fullName evidence="3">Putative endonuclease/Exonuclease/phosphatase</fullName>
    </submittedName>
</protein>
<reference evidence="4" key="1">
    <citation type="journal article" date="2014" name="Genome Announc.">
        <title>Draft genome sequence of Colletotrichum sublineola, a destructive pathogen of cultivated sorghum.</title>
        <authorList>
            <person name="Baroncelli R."/>
            <person name="Sanz-Martin J.M."/>
            <person name="Rech G.E."/>
            <person name="Sukno S.A."/>
            <person name="Thon M.R."/>
        </authorList>
    </citation>
    <scope>NUCLEOTIDE SEQUENCE [LARGE SCALE GENOMIC DNA]</scope>
    <source>
        <strain evidence="4">TX430BB</strain>
    </source>
</reference>
<feature type="signal peptide" evidence="1">
    <location>
        <begin position="1"/>
        <end position="16"/>
    </location>
</feature>
<gene>
    <name evidence="3" type="ORF">CSUB01_00610</name>
</gene>
<keyword evidence="3" id="KW-0255">Endonuclease</keyword>
<evidence type="ECO:0000313" key="4">
    <source>
        <dbReference type="Proteomes" id="UP000027238"/>
    </source>
</evidence>